<evidence type="ECO:0000256" key="4">
    <source>
        <dbReference type="SAM" id="MobiDB-lite"/>
    </source>
</evidence>
<keyword evidence="1" id="KW-0805">Transcription regulation</keyword>
<dbReference type="InterPro" id="IPR000551">
    <property type="entry name" value="MerR-type_HTH_dom"/>
</dbReference>
<keyword evidence="3" id="KW-0804">Transcription</keyword>
<evidence type="ECO:0000313" key="7">
    <source>
        <dbReference type="EMBL" id="VWC95438.1"/>
    </source>
</evidence>
<keyword evidence="2" id="KW-0238">DNA-binding</keyword>
<evidence type="ECO:0000313" key="6">
    <source>
        <dbReference type="EMBL" id="CAB3960460.1"/>
    </source>
</evidence>
<organism evidence="6 9">
    <name type="scientific">Burkholderia aenigmatica</name>
    <dbReference type="NCBI Taxonomy" id="2015348"/>
    <lineage>
        <taxon>Bacteria</taxon>
        <taxon>Pseudomonadati</taxon>
        <taxon>Pseudomonadota</taxon>
        <taxon>Betaproteobacteria</taxon>
        <taxon>Burkholderiales</taxon>
        <taxon>Burkholderiaceae</taxon>
        <taxon>Burkholderia</taxon>
        <taxon>Burkholderia cepacia complex</taxon>
    </lineage>
</organism>
<dbReference type="EMBL" id="CABWIL020000001">
    <property type="protein sequence ID" value="CAB3960460.1"/>
    <property type="molecule type" value="Genomic_DNA"/>
</dbReference>
<dbReference type="GO" id="GO:0003700">
    <property type="term" value="F:DNA-binding transcription factor activity"/>
    <property type="evidence" value="ECO:0007669"/>
    <property type="project" value="InterPro"/>
</dbReference>
<dbReference type="InterPro" id="IPR009061">
    <property type="entry name" value="DNA-bd_dom_put_sf"/>
</dbReference>
<dbReference type="Pfam" id="PF13411">
    <property type="entry name" value="MerR_1"/>
    <property type="match status" value="1"/>
</dbReference>
<dbReference type="EMBL" id="CABVQG010000018">
    <property type="protein sequence ID" value="VWC95438.1"/>
    <property type="molecule type" value="Genomic_DNA"/>
</dbReference>
<reference evidence="6 9" key="1">
    <citation type="submission" date="2020-04" db="EMBL/GenBank/DDBJ databases">
        <authorList>
            <person name="Depoorter E."/>
        </authorList>
    </citation>
    <scope>NUCLEOTIDE SEQUENCE [LARGE SCALE GENOMIC DNA]</scope>
    <source>
        <strain evidence="6 9">BCC0217</strain>
        <strain evidence="7 8">R-17378</strain>
    </source>
</reference>
<dbReference type="PANTHER" id="PTHR30204">
    <property type="entry name" value="REDOX-CYCLING DRUG-SENSING TRANSCRIPTIONAL ACTIVATOR SOXR"/>
    <property type="match status" value="1"/>
</dbReference>
<evidence type="ECO:0000256" key="2">
    <source>
        <dbReference type="ARBA" id="ARBA00023125"/>
    </source>
</evidence>
<evidence type="ECO:0000256" key="1">
    <source>
        <dbReference type="ARBA" id="ARBA00023015"/>
    </source>
</evidence>
<evidence type="ECO:0000256" key="3">
    <source>
        <dbReference type="ARBA" id="ARBA00023163"/>
    </source>
</evidence>
<dbReference type="SUPFAM" id="SSF46955">
    <property type="entry name" value="Putative DNA-binding domain"/>
    <property type="match status" value="1"/>
</dbReference>
<gene>
    <name evidence="7" type="ORF">BLA17378_04866</name>
    <name evidence="6" type="ORF">BLA3211_00198</name>
</gene>
<sequence>MTMPNDNFKVNFKVKRLLEHTMKIGELAKASGLAASRIRFYEASGLLEPARRQANGYREYGSEALTRLAIIDRAQRAGFALDEIRAVLPPDLGAWPRDELLVALRHKVDEIALLEQRLAQNRQHLQVLIEEIVNKPEGEDCAGAAQRMLDRLCAQADEPPAPVPVPVPRPTRKRA</sequence>
<dbReference type="PRINTS" id="PR00040">
    <property type="entry name" value="HTHMERR"/>
</dbReference>
<dbReference type="GO" id="GO:0003677">
    <property type="term" value="F:DNA binding"/>
    <property type="evidence" value="ECO:0007669"/>
    <property type="project" value="UniProtKB-KW"/>
</dbReference>
<dbReference type="AlphaFoldDB" id="A0A6J5IJP2"/>
<name>A0A6J5IJP2_9BURK</name>
<dbReference type="Proteomes" id="UP000494120">
    <property type="component" value="Unassembled WGS sequence"/>
</dbReference>
<dbReference type="PROSITE" id="PS00552">
    <property type="entry name" value="HTH_MERR_1"/>
    <property type="match status" value="1"/>
</dbReference>
<evidence type="ECO:0000313" key="8">
    <source>
        <dbReference type="Proteomes" id="UP000494120"/>
    </source>
</evidence>
<feature type="region of interest" description="Disordered" evidence="4">
    <location>
        <begin position="156"/>
        <end position="175"/>
    </location>
</feature>
<dbReference type="Gene3D" id="1.10.1660.10">
    <property type="match status" value="1"/>
</dbReference>
<accession>A0A6J5IJP2</accession>
<evidence type="ECO:0000313" key="9">
    <source>
        <dbReference type="Proteomes" id="UP000494301"/>
    </source>
</evidence>
<dbReference type="PANTHER" id="PTHR30204:SF94">
    <property type="entry name" value="HEAVY METAL-DEPENDENT TRANSCRIPTIONAL REGULATOR HI_0293-RELATED"/>
    <property type="match status" value="1"/>
</dbReference>
<dbReference type="Proteomes" id="UP000494301">
    <property type="component" value="Unassembled WGS sequence"/>
</dbReference>
<feature type="domain" description="HTH merR-type" evidence="5">
    <location>
        <begin position="21"/>
        <end position="90"/>
    </location>
</feature>
<keyword evidence="8" id="KW-1185">Reference proteome</keyword>
<evidence type="ECO:0000259" key="5">
    <source>
        <dbReference type="PROSITE" id="PS50937"/>
    </source>
</evidence>
<dbReference type="InterPro" id="IPR047057">
    <property type="entry name" value="MerR_fam"/>
</dbReference>
<proteinExistence type="predicted"/>
<feature type="compositionally biased region" description="Pro residues" evidence="4">
    <location>
        <begin position="159"/>
        <end position="169"/>
    </location>
</feature>
<protein>
    <submittedName>
        <fullName evidence="6">MerR family transcriptional regulator</fullName>
    </submittedName>
</protein>
<dbReference type="PROSITE" id="PS50937">
    <property type="entry name" value="HTH_MERR_2"/>
    <property type="match status" value="1"/>
</dbReference>
<dbReference type="SMART" id="SM00422">
    <property type="entry name" value="HTH_MERR"/>
    <property type="match status" value="1"/>
</dbReference>